<keyword evidence="3" id="KW-1185">Reference proteome</keyword>
<reference evidence="1 3" key="2">
    <citation type="journal article" date="2014" name="BMC Genomics">
        <title>An improved genome release (version Mt4.0) for the model legume Medicago truncatula.</title>
        <authorList>
            <person name="Tang H."/>
            <person name="Krishnakumar V."/>
            <person name="Bidwell S."/>
            <person name="Rosen B."/>
            <person name="Chan A."/>
            <person name="Zhou S."/>
            <person name="Gentzbittel L."/>
            <person name="Childs K.L."/>
            <person name="Yandell M."/>
            <person name="Gundlach H."/>
            <person name="Mayer K.F."/>
            <person name="Schwartz D.C."/>
            <person name="Town C.D."/>
        </authorList>
    </citation>
    <scope>GENOME REANNOTATION</scope>
    <source>
        <strain evidence="2 3">cv. Jemalong A17</strain>
    </source>
</reference>
<dbReference type="EMBL" id="CM001220">
    <property type="protein sequence ID" value="AES92252.1"/>
    <property type="molecule type" value="Genomic_DNA"/>
</dbReference>
<protein>
    <submittedName>
        <fullName evidence="1 2">Uncharacterized protein</fullName>
    </submittedName>
</protein>
<dbReference type="EnsemblPlants" id="AES92252">
    <property type="protein sequence ID" value="AES92252"/>
    <property type="gene ID" value="MTR_4g127430"/>
</dbReference>
<reference evidence="1 3" key="1">
    <citation type="journal article" date="2011" name="Nature">
        <title>The Medicago genome provides insight into the evolution of rhizobial symbioses.</title>
        <authorList>
            <person name="Young N.D."/>
            <person name="Debelle F."/>
            <person name="Oldroyd G.E."/>
            <person name="Geurts R."/>
            <person name="Cannon S.B."/>
            <person name="Udvardi M.K."/>
            <person name="Benedito V.A."/>
            <person name="Mayer K.F."/>
            <person name="Gouzy J."/>
            <person name="Schoof H."/>
            <person name="Van de Peer Y."/>
            <person name="Proost S."/>
            <person name="Cook D.R."/>
            <person name="Meyers B.C."/>
            <person name="Spannagl M."/>
            <person name="Cheung F."/>
            <person name="De Mita S."/>
            <person name="Krishnakumar V."/>
            <person name="Gundlach H."/>
            <person name="Zhou S."/>
            <person name="Mudge J."/>
            <person name="Bharti A.K."/>
            <person name="Murray J.D."/>
            <person name="Naoumkina M.A."/>
            <person name="Rosen B."/>
            <person name="Silverstein K.A."/>
            <person name="Tang H."/>
            <person name="Rombauts S."/>
            <person name="Zhao P.X."/>
            <person name="Zhou P."/>
            <person name="Barbe V."/>
            <person name="Bardou P."/>
            <person name="Bechner M."/>
            <person name="Bellec A."/>
            <person name="Berger A."/>
            <person name="Berges H."/>
            <person name="Bidwell S."/>
            <person name="Bisseling T."/>
            <person name="Choisne N."/>
            <person name="Couloux A."/>
            <person name="Denny R."/>
            <person name="Deshpande S."/>
            <person name="Dai X."/>
            <person name="Doyle J.J."/>
            <person name="Dudez A.M."/>
            <person name="Farmer A.D."/>
            <person name="Fouteau S."/>
            <person name="Franken C."/>
            <person name="Gibelin C."/>
            <person name="Gish J."/>
            <person name="Goldstein S."/>
            <person name="Gonzalez A.J."/>
            <person name="Green P.J."/>
            <person name="Hallab A."/>
            <person name="Hartog M."/>
            <person name="Hua A."/>
            <person name="Humphray S.J."/>
            <person name="Jeong D.H."/>
            <person name="Jing Y."/>
            <person name="Jocker A."/>
            <person name="Kenton S.M."/>
            <person name="Kim D.J."/>
            <person name="Klee K."/>
            <person name="Lai H."/>
            <person name="Lang C."/>
            <person name="Lin S."/>
            <person name="Macmil S.L."/>
            <person name="Magdelenat G."/>
            <person name="Matthews L."/>
            <person name="McCorrison J."/>
            <person name="Monaghan E.L."/>
            <person name="Mun J.H."/>
            <person name="Najar F.Z."/>
            <person name="Nicholson C."/>
            <person name="Noirot C."/>
            <person name="O'Bleness M."/>
            <person name="Paule C.R."/>
            <person name="Poulain J."/>
            <person name="Prion F."/>
            <person name="Qin B."/>
            <person name="Qu C."/>
            <person name="Retzel E.F."/>
            <person name="Riddle C."/>
            <person name="Sallet E."/>
            <person name="Samain S."/>
            <person name="Samson N."/>
            <person name="Sanders I."/>
            <person name="Saurat O."/>
            <person name="Scarpelli C."/>
            <person name="Schiex T."/>
            <person name="Segurens B."/>
            <person name="Severin A.J."/>
            <person name="Sherrier D.J."/>
            <person name="Shi R."/>
            <person name="Sims S."/>
            <person name="Singer S.R."/>
            <person name="Sinharoy S."/>
            <person name="Sterck L."/>
            <person name="Viollet A."/>
            <person name="Wang B.B."/>
            <person name="Wang K."/>
            <person name="Wang M."/>
            <person name="Wang X."/>
            <person name="Warfsmann J."/>
            <person name="Weissenbach J."/>
            <person name="White D.D."/>
            <person name="White J.D."/>
            <person name="Wiley G.B."/>
            <person name="Wincker P."/>
            <person name="Xing Y."/>
            <person name="Yang L."/>
            <person name="Yao Z."/>
            <person name="Ying F."/>
            <person name="Zhai J."/>
            <person name="Zhou L."/>
            <person name="Zuber A."/>
            <person name="Denarie J."/>
            <person name="Dixon R.A."/>
            <person name="May G.D."/>
            <person name="Schwartz D.C."/>
            <person name="Rogers J."/>
            <person name="Quetier F."/>
            <person name="Town C.D."/>
            <person name="Roe B.A."/>
        </authorList>
    </citation>
    <scope>NUCLEOTIDE SEQUENCE [LARGE SCALE GENOMIC DNA]</scope>
    <source>
        <strain evidence="1">A17</strain>
        <strain evidence="2 3">cv. Jemalong A17</strain>
    </source>
</reference>
<evidence type="ECO:0000313" key="3">
    <source>
        <dbReference type="Proteomes" id="UP000002051"/>
    </source>
</evidence>
<gene>
    <name evidence="1" type="ordered locus">MTR_4g127430</name>
</gene>
<name>G7JUA7_MEDTR</name>
<accession>G7JUA7</accession>
<dbReference type="Proteomes" id="UP000002051">
    <property type="component" value="Chromosome 4"/>
</dbReference>
<dbReference type="PaxDb" id="3880-AES92252"/>
<organism evidence="1 3">
    <name type="scientific">Medicago truncatula</name>
    <name type="common">Barrel medic</name>
    <name type="synonym">Medicago tribuloides</name>
    <dbReference type="NCBI Taxonomy" id="3880"/>
    <lineage>
        <taxon>Eukaryota</taxon>
        <taxon>Viridiplantae</taxon>
        <taxon>Streptophyta</taxon>
        <taxon>Embryophyta</taxon>
        <taxon>Tracheophyta</taxon>
        <taxon>Spermatophyta</taxon>
        <taxon>Magnoliopsida</taxon>
        <taxon>eudicotyledons</taxon>
        <taxon>Gunneridae</taxon>
        <taxon>Pentapetalae</taxon>
        <taxon>rosids</taxon>
        <taxon>fabids</taxon>
        <taxon>Fabales</taxon>
        <taxon>Fabaceae</taxon>
        <taxon>Papilionoideae</taxon>
        <taxon>50 kb inversion clade</taxon>
        <taxon>NPAAA clade</taxon>
        <taxon>Hologalegina</taxon>
        <taxon>IRL clade</taxon>
        <taxon>Trifolieae</taxon>
        <taxon>Medicago</taxon>
    </lineage>
</organism>
<evidence type="ECO:0000313" key="2">
    <source>
        <dbReference type="EnsemblPlants" id="AES92252"/>
    </source>
</evidence>
<proteinExistence type="predicted"/>
<dbReference type="AlphaFoldDB" id="G7JUA7"/>
<sequence>MCISQKTSHGYPKKGGNCQLSSSRISIGRRGSFQFFPTIMWSIINHILLQNYLDITMSHGVQYRTKDNRGAYFHGYRNVYKKEL</sequence>
<reference evidence="2" key="3">
    <citation type="submission" date="2015-04" db="UniProtKB">
        <authorList>
            <consortium name="EnsemblPlants"/>
        </authorList>
    </citation>
    <scope>IDENTIFICATION</scope>
    <source>
        <strain evidence="2">cv. Jemalong A17</strain>
    </source>
</reference>
<evidence type="ECO:0000313" key="1">
    <source>
        <dbReference type="EMBL" id="AES92252.1"/>
    </source>
</evidence>
<dbReference type="HOGENOM" id="CLU_2530903_0_0_1"/>